<dbReference type="GO" id="GO:0005634">
    <property type="term" value="C:nucleus"/>
    <property type="evidence" value="ECO:0007669"/>
    <property type="project" value="UniProtKB-SubCell"/>
</dbReference>
<gene>
    <name evidence="5" type="ORF">EW026_g2229</name>
</gene>
<comment type="subcellular location">
    <subcellularLocation>
        <location evidence="1">Nucleus</location>
    </subcellularLocation>
</comment>
<dbReference type="GO" id="GO:0003677">
    <property type="term" value="F:DNA binding"/>
    <property type="evidence" value="ECO:0007669"/>
    <property type="project" value="InterPro"/>
</dbReference>
<sequence>MRHFESRIDAMFTWNENGVDSKSKAELAREVFGIAGSGKKTNGVGKDRGATSPRPTLSFFAAASAAFALGALMAKDEGDLAPPSTADGEVVARNSPAELFALSDQALSVFEKTSSYDVDSVVAMLLQVLYLLHDGQMRVAQAVFPLMGKLVNVSRMMGLAIDPDEFPGTYSLFDAEMRRRVWWDVLYYDALVSECMGQQALITDNCFTTRLPAEVDETKFTPSSTTPPLPVPDEVDGSLSFFVLRCRLAQLIKSMQKQIMRDPLAEESQDISVDTAAAGENEVNNWLDELPPAYKLSTDLDLTQPFAANPSLSPNLLGQRCVVAIVTNRLILKLYLPFLKEGSGSAPSKPSHQTVLGTINAAHSIIYASRLMHSIWRESRPATFDFYDFGRTLFDAAIVCAHTVIQQPTGVLAPEAMKCVTSALEVMRAMTAAKSRPDTGEAIKIVEMMKEKAEQARSLGSSESSAAGSKRKREGDNLITTLTAGFQLPFVGPSVSSARPEQPRPPISMSKIAASGLKKDESRSSKTPKDKGKEKDKLPRYPPVGIRPKSYDAGWWKDVGSSNDRGRTSYVLSQSHFPFIRSPHALVNFNPNYRSSRFFRLYFSNQPPQQSQQHIMSQEPMQQEYVDYSAAIPPKAHRRFTINERAKVLPSSGYEQSGLSQVQNLPMPPYSIDTSMAGGISSSIPGTPREQSYMVPTEKSGPSYDHQVGKSELERQMNHQYQPTAAAHGLPMTATQMSVQGWPQSEMRANTWQSDYKYYTT</sequence>
<keyword evidence="6" id="KW-1185">Reference proteome</keyword>
<evidence type="ECO:0000313" key="6">
    <source>
        <dbReference type="Proteomes" id="UP000309038"/>
    </source>
</evidence>
<evidence type="ECO:0000256" key="3">
    <source>
        <dbReference type="SAM" id="MobiDB-lite"/>
    </source>
</evidence>
<keyword evidence="2" id="KW-0539">Nucleus</keyword>
<name>A0A4S4KPV7_9APHY</name>
<feature type="region of interest" description="Disordered" evidence="3">
    <location>
        <begin position="684"/>
        <end position="706"/>
    </location>
</feature>
<dbReference type="EMBL" id="SGPJ01000055">
    <property type="protein sequence ID" value="THH00267.1"/>
    <property type="molecule type" value="Genomic_DNA"/>
</dbReference>
<evidence type="ECO:0000256" key="1">
    <source>
        <dbReference type="ARBA" id="ARBA00004123"/>
    </source>
</evidence>
<dbReference type="GO" id="GO:0006351">
    <property type="term" value="P:DNA-templated transcription"/>
    <property type="evidence" value="ECO:0007669"/>
    <property type="project" value="InterPro"/>
</dbReference>
<feature type="compositionally biased region" description="Low complexity" evidence="3">
    <location>
        <begin position="456"/>
        <end position="468"/>
    </location>
</feature>
<reference evidence="5 6" key="1">
    <citation type="submission" date="2019-02" db="EMBL/GenBank/DDBJ databases">
        <title>Genome sequencing of the rare red list fungi Phlebia centrifuga.</title>
        <authorList>
            <person name="Buettner E."/>
            <person name="Kellner H."/>
        </authorList>
    </citation>
    <scope>NUCLEOTIDE SEQUENCE [LARGE SCALE GENOMIC DNA]</scope>
    <source>
        <strain evidence="5 6">DSM 108282</strain>
    </source>
</reference>
<dbReference type="AlphaFoldDB" id="A0A4S4KPV7"/>
<accession>A0A4S4KPV7</accession>
<protein>
    <recommendedName>
        <fullName evidence="4">Xylanolytic transcriptional activator regulatory domain-containing protein</fullName>
    </recommendedName>
</protein>
<dbReference type="GO" id="GO:0008270">
    <property type="term" value="F:zinc ion binding"/>
    <property type="evidence" value="ECO:0007669"/>
    <property type="project" value="InterPro"/>
</dbReference>
<evidence type="ECO:0000313" key="5">
    <source>
        <dbReference type="EMBL" id="THH00267.1"/>
    </source>
</evidence>
<dbReference type="InterPro" id="IPR007219">
    <property type="entry name" value="XnlR_reg_dom"/>
</dbReference>
<organism evidence="5 6">
    <name type="scientific">Hermanssonia centrifuga</name>
    <dbReference type="NCBI Taxonomy" id="98765"/>
    <lineage>
        <taxon>Eukaryota</taxon>
        <taxon>Fungi</taxon>
        <taxon>Dikarya</taxon>
        <taxon>Basidiomycota</taxon>
        <taxon>Agaricomycotina</taxon>
        <taxon>Agaricomycetes</taxon>
        <taxon>Polyporales</taxon>
        <taxon>Meruliaceae</taxon>
        <taxon>Hermanssonia</taxon>
    </lineage>
</organism>
<feature type="region of interest" description="Disordered" evidence="3">
    <location>
        <begin position="493"/>
        <end position="544"/>
    </location>
</feature>
<dbReference type="PANTHER" id="PTHR31001">
    <property type="entry name" value="UNCHARACTERIZED TRANSCRIPTIONAL REGULATORY PROTEIN"/>
    <property type="match status" value="1"/>
</dbReference>
<dbReference type="PANTHER" id="PTHR31001:SF81">
    <property type="entry name" value="ZN(II)2CYS6 TRANSCRIPTION FACTOR"/>
    <property type="match status" value="1"/>
</dbReference>
<proteinExistence type="predicted"/>
<feature type="region of interest" description="Disordered" evidence="3">
    <location>
        <begin position="454"/>
        <end position="474"/>
    </location>
</feature>
<feature type="compositionally biased region" description="Basic and acidic residues" evidence="3">
    <location>
        <begin position="517"/>
        <end position="539"/>
    </location>
</feature>
<evidence type="ECO:0000256" key="2">
    <source>
        <dbReference type="ARBA" id="ARBA00023242"/>
    </source>
</evidence>
<evidence type="ECO:0000259" key="4">
    <source>
        <dbReference type="Pfam" id="PF04082"/>
    </source>
</evidence>
<comment type="caution">
    <text evidence="5">The sequence shown here is derived from an EMBL/GenBank/DDBJ whole genome shotgun (WGS) entry which is preliminary data.</text>
</comment>
<dbReference type="Pfam" id="PF04082">
    <property type="entry name" value="Fungal_trans"/>
    <property type="match status" value="1"/>
</dbReference>
<dbReference type="Proteomes" id="UP000309038">
    <property type="component" value="Unassembled WGS sequence"/>
</dbReference>
<feature type="domain" description="Xylanolytic transcriptional activator regulatory" evidence="4">
    <location>
        <begin position="64"/>
        <end position="262"/>
    </location>
</feature>
<dbReference type="CDD" id="cd12148">
    <property type="entry name" value="fungal_TF_MHR"/>
    <property type="match status" value="1"/>
</dbReference>
<dbReference type="InterPro" id="IPR050613">
    <property type="entry name" value="Sec_Metabolite_Reg"/>
</dbReference>